<feature type="domain" description="O-antigen ligase-related" evidence="6">
    <location>
        <begin position="208"/>
        <end position="350"/>
    </location>
</feature>
<dbReference type="OrthoDB" id="871774at2"/>
<feature type="transmembrane region" description="Helical" evidence="5">
    <location>
        <begin position="403"/>
        <end position="420"/>
    </location>
</feature>
<feature type="transmembrane region" description="Helical" evidence="5">
    <location>
        <begin position="341"/>
        <end position="359"/>
    </location>
</feature>
<protein>
    <submittedName>
        <fullName evidence="7">O-Antigen ligase</fullName>
    </submittedName>
</protein>
<evidence type="ECO:0000313" key="8">
    <source>
        <dbReference type="Proteomes" id="UP000198644"/>
    </source>
</evidence>
<gene>
    <name evidence="7" type="ORF">SAMN05216203_1612</name>
</gene>
<dbReference type="STRING" id="650891.SAMN05216203_1612"/>
<feature type="transmembrane region" description="Helical" evidence="5">
    <location>
        <begin position="176"/>
        <end position="194"/>
    </location>
</feature>
<dbReference type="GO" id="GO:0016874">
    <property type="term" value="F:ligase activity"/>
    <property type="evidence" value="ECO:0007669"/>
    <property type="project" value="UniProtKB-KW"/>
</dbReference>
<reference evidence="8" key="1">
    <citation type="submission" date="2016-10" db="EMBL/GenBank/DDBJ databases">
        <authorList>
            <person name="Varghese N."/>
            <person name="Submissions S."/>
        </authorList>
    </citation>
    <scope>NUCLEOTIDE SEQUENCE [LARGE SCALE GENOMIC DNA]</scope>
    <source>
        <strain evidence="8">CGMCC 1.9167</strain>
    </source>
</reference>
<proteinExistence type="predicted"/>
<dbReference type="RefSeq" id="WP_092010594.1">
    <property type="nucleotide sequence ID" value="NZ_FOYW01000001.1"/>
</dbReference>
<evidence type="ECO:0000256" key="1">
    <source>
        <dbReference type="ARBA" id="ARBA00004141"/>
    </source>
</evidence>
<dbReference type="Proteomes" id="UP000198644">
    <property type="component" value="Unassembled WGS sequence"/>
</dbReference>
<keyword evidence="3 5" id="KW-1133">Transmembrane helix</keyword>
<sequence>MSKFALLFLMVYTGGVVATLTYSGMSSFLLYQLIYFLNPDDRWWSAEIPGVSYSFFSAVLMIMALAMRYKHYSEISPWSKQPVFKWMVILLFVFYVVGFYAQRPAVHDMFMVSYLKLIVIIFVAYKLLHSKLALHAATWAYIIGATYIGYLATITGRNSGNRVEGIGLVDSPDSNGVASALVPAAALLMYYAWLGNKKAKVLCVICGALIANGLVLINSRGSFVGVVVSGGAFLLIMMFSKYRQKGQRAMAVMIAVLGISGALSLADDSFWERMGTLTNPEDQATSGSGRINYWLTTFDMMKDHPFGLGVQGFNQLSEIYLGEEYKNKSVHSLWFQGLSEVGWIGFAVFVAMLLSLYRLSRKARKQVLALNDTNAYFQIRALECALLGFLVAGSFINQFRAEILYWMILLVAVAANHYYLRHLTTESVTKAKTHLRRRVVT</sequence>
<comment type="subcellular location">
    <subcellularLocation>
        <location evidence="1">Membrane</location>
        <topology evidence="1">Multi-pass membrane protein</topology>
    </subcellularLocation>
</comment>
<evidence type="ECO:0000256" key="2">
    <source>
        <dbReference type="ARBA" id="ARBA00022692"/>
    </source>
</evidence>
<keyword evidence="7" id="KW-0436">Ligase</keyword>
<evidence type="ECO:0000313" key="7">
    <source>
        <dbReference type="EMBL" id="SFR58810.1"/>
    </source>
</evidence>
<dbReference type="InterPro" id="IPR051533">
    <property type="entry name" value="WaaL-like"/>
</dbReference>
<dbReference type="AlphaFoldDB" id="A0A1I6HX68"/>
<feature type="transmembrane region" description="Helical" evidence="5">
    <location>
        <begin position="7"/>
        <end position="31"/>
    </location>
</feature>
<keyword evidence="4 5" id="KW-0472">Membrane</keyword>
<dbReference type="GO" id="GO:0016020">
    <property type="term" value="C:membrane"/>
    <property type="evidence" value="ECO:0007669"/>
    <property type="project" value="UniProtKB-SubCell"/>
</dbReference>
<accession>A0A1I6HX68</accession>
<feature type="transmembrane region" description="Helical" evidence="5">
    <location>
        <begin position="379"/>
        <end position="397"/>
    </location>
</feature>
<feature type="transmembrane region" description="Helical" evidence="5">
    <location>
        <begin position="201"/>
        <end position="217"/>
    </location>
</feature>
<name>A0A1I6HX68_9GAMM</name>
<feature type="transmembrane region" description="Helical" evidence="5">
    <location>
        <begin position="132"/>
        <end position="156"/>
    </location>
</feature>
<feature type="transmembrane region" description="Helical" evidence="5">
    <location>
        <begin position="223"/>
        <end position="242"/>
    </location>
</feature>
<feature type="transmembrane region" description="Helical" evidence="5">
    <location>
        <begin position="83"/>
        <end position="101"/>
    </location>
</feature>
<keyword evidence="2 5" id="KW-0812">Transmembrane</keyword>
<dbReference type="PANTHER" id="PTHR37422:SF13">
    <property type="entry name" value="LIPOPOLYSACCHARIDE BIOSYNTHESIS PROTEIN PA4999-RELATED"/>
    <property type="match status" value="1"/>
</dbReference>
<evidence type="ECO:0000256" key="5">
    <source>
        <dbReference type="SAM" id="Phobius"/>
    </source>
</evidence>
<dbReference type="EMBL" id="FOYW01000001">
    <property type="protein sequence ID" value="SFR58810.1"/>
    <property type="molecule type" value="Genomic_DNA"/>
</dbReference>
<dbReference type="Pfam" id="PF04932">
    <property type="entry name" value="Wzy_C"/>
    <property type="match status" value="1"/>
</dbReference>
<feature type="transmembrane region" description="Helical" evidence="5">
    <location>
        <begin position="107"/>
        <end position="125"/>
    </location>
</feature>
<evidence type="ECO:0000256" key="3">
    <source>
        <dbReference type="ARBA" id="ARBA00022989"/>
    </source>
</evidence>
<feature type="transmembrane region" description="Helical" evidence="5">
    <location>
        <begin position="249"/>
        <end position="266"/>
    </location>
</feature>
<organism evidence="7 8">
    <name type="scientific">Marinobacter daqiaonensis</name>
    <dbReference type="NCBI Taxonomy" id="650891"/>
    <lineage>
        <taxon>Bacteria</taxon>
        <taxon>Pseudomonadati</taxon>
        <taxon>Pseudomonadota</taxon>
        <taxon>Gammaproteobacteria</taxon>
        <taxon>Pseudomonadales</taxon>
        <taxon>Marinobacteraceae</taxon>
        <taxon>Marinobacter</taxon>
    </lineage>
</organism>
<feature type="transmembrane region" description="Helical" evidence="5">
    <location>
        <begin position="51"/>
        <end position="71"/>
    </location>
</feature>
<dbReference type="PANTHER" id="PTHR37422">
    <property type="entry name" value="TEICHURONIC ACID BIOSYNTHESIS PROTEIN TUAE"/>
    <property type="match status" value="1"/>
</dbReference>
<dbReference type="InterPro" id="IPR007016">
    <property type="entry name" value="O-antigen_ligase-rel_domated"/>
</dbReference>
<keyword evidence="8" id="KW-1185">Reference proteome</keyword>
<evidence type="ECO:0000256" key="4">
    <source>
        <dbReference type="ARBA" id="ARBA00023136"/>
    </source>
</evidence>
<evidence type="ECO:0000259" key="6">
    <source>
        <dbReference type="Pfam" id="PF04932"/>
    </source>
</evidence>